<keyword evidence="2 4" id="KW-0808">Transferase</keyword>
<evidence type="ECO:0000313" key="5">
    <source>
        <dbReference type="Proteomes" id="UP000198844"/>
    </source>
</evidence>
<dbReference type="EMBL" id="FPBH01000043">
    <property type="protein sequence ID" value="SFU25882.1"/>
    <property type="molecule type" value="Genomic_DNA"/>
</dbReference>
<dbReference type="Proteomes" id="UP000198844">
    <property type="component" value="Unassembled WGS sequence"/>
</dbReference>
<reference evidence="4 5" key="1">
    <citation type="submission" date="2016-10" db="EMBL/GenBank/DDBJ databases">
        <authorList>
            <person name="de Groot N.N."/>
        </authorList>
    </citation>
    <scope>NUCLEOTIDE SEQUENCE [LARGE SCALE GENOMIC DNA]</scope>
    <source>
        <strain evidence="4 5">LMG 27731</strain>
    </source>
</reference>
<organism evidence="4 5">
    <name type="scientific">Paraburkholderia aspalathi</name>
    <dbReference type="NCBI Taxonomy" id="1324617"/>
    <lineage>
        <taxon>Bacteria</taxon>
        <taxon>Pseudomonadati</taxon>
        <taxon>Pseudomonadota</taxon>
        <taxon>Betaproteobacteria</taxon>
        <taxon>Burkholderiales</taxon>
        <taxon>Burkholderiaceae</taxon>
        <taxon>Paraburkholderia</taxon>
    </lineage>
</organism>
<evidence type="ECO:0000313" key="4">
    <source>
        <dbReference type="EMBL" id="SFU25882.1"/>
    </source>
</evidence>
<sequence>MHNLFHAFAERYDLHTPPDHYFRDQQLVLDLLREHGDGARLLDVGCGTGVLIEKALKCGLSAVGFDASEEMVQVARRKVGVDAAWVGRMQDLQAAERYDLVASLSWCIHYCADETEMADVLRRIKKALVPGGRIVLQVAHSPNLNSEWMQDWECGPTGIEDDVSLRFRFRRDATIDSLLHADYAYACSSNGEAFAETHDLRVTDVTVLRQLLIDESFDRVEIWDSWRRDAFSRGGNVFVTGVRRQDT</sequence>
<dbReference type="AlphaFoldDB" id="A0A1I7EPN4"/>
<dbReference type="SUPFAM" id="SSF53335">
    <property type="entry name" value="S-adenosyl-L-methionine-dependent methyltransferases"/>
    <property type="match status" value="1"/>
</dbReference>
<dbReference type="Gene3D" id="3.40.50.150">
    <property type="entry name" value="Vaccinia Virus protein VP39"/>
    <property type="match status" value="1"/>
</dbReference>
<dbReference type="PANTHER" id="PTHR43464">
    <property type="entry name" value="METHYLTRANSFERASE"/>
    <property type="match status" value="1"/>
</dbReference>
<dbReference type="PANTHER" id="PTHR43464:SF19">
    <property type="entry name" value="UBIQUINONE BIOSYNTHESIS O-METHYLTRANSFERASE, MITOCHONDRIAL"/>
    <property type="match status" value="1"/>
</dbReference>
<protein>
    <submittedName>
        <fullName evidence="4">Methyltransferase domain-containing protein</fullName>
    </submittedName>
</protein>
<dbReference type="GO" id="GO:0032259">
    <property type="term" value="P:methylation"/>
    <property type="evidence" value="ECO:0007669"/>
    <property type="project" value="UniProtKB-KW"/>
</dbReference>
<gene>
    <name evidence="4" type="ORF">SAMN05192563_104317</name>
</gene>
<keyword evidence="3" id="KW-0949">S-adenosyl-L-methionine</keyword>
<keyword evidence="1 4" id="KW-0489">Methyltransferase</keyword>
<evidence type="ECO:0000256" key="1">
    <source>
        <dbReference type="ARBA" id="ARBA00022603"/>
    </source>
</evidence>
<dbReference type="CDD" id="cd02440">
    <property type="entry name" value="AdoMet_MTases"/>
    <property type="match status" value="1"/>
</dbReference>
<evidence type="ECO:0000256" key="3">
    <source>
        <dbReference type="ARBA" id="ARBA00022691"/>
    </source>
</evidence>
<evidence type="ECO:0000256" key="2">
    <source>
        <dbReference type="ARBA" id="ARBA00022679"/>
    </source>
</evidence>
<dbReference type="Pfam" id="PF13489">
    <property type="entry name" value="Methyltransf_23"/>
    <property type="match status" value="1"/>
</dbReference>
<dbReference type="InterPro" id="IPR029063">
    <property type="entry name" value="SAM-dependent_MTases_sf"/>
</dbReference>
<accession>A0A1I7EPN4</accession>
<dbReference type="OrthoDB" id="5513623at2"/>
<dbReference type="RefSeq" id="WP_093646018.1">
    <property type="nucleotide sequence ID" value="NZ_FPBH01000043.1"/>
</dbReference>
<dbReference type="GO" id="GO:0008168">
    <property type="term" value="F:methyltransferase activity"/>
    <property type="evidence" value="ECO:0007669"/>
    <property type="project" value="UniProtKB-KW"/>
</dbReference>
<name>A0A1I7EPN4_9BURK</name>
<proteinExistence type="predicted"/>